<dbReference type="InterPro" id="IPR014756">
    <property type="entry name" value="Ig_E-set"/>
</dbReference>
<keyword evidence="3" id="KW-1185">Reference proteome</keyword>
<dbReference type="InterPro" id="IPR000801">
    <property type="entry name" value="Esterase-like"/>
</dbReference>
<dbReference type="EMBL" id="NASZ01000004">
    <property type="protein sequence ID" value="MBD0724436.1"/>
    <property type="molecule type" value="Genomic_DNA"/>
</dbReference>
<dbReference type="RefSeq" id="WP_188219878.1">
    <property type="nucleotide sequence ID" value="NZ_NASZ01000004.1"/>
</dbReference>
<organism evidence="2 3">
    <name type="scientific">Flavobacterium pokkalii</name>
    <dbReference type="NCBI Taxonomy" id="1940408"/>
    <lineage>
        <taxon>Bacteria</taxon>
        <taxon>Pseudomonadati</taxon>
        <taxon>Bacteroidota</taxon>
        <taxon>Flavobacteriia</taxon>
        <taxon>Flavobacteriales</taxon>
        <taxon>Flavobacteriaceae</taxon>
        <taxon>Flavobacterium</taxon>
    </lineage>
</organism>
<keyword evidence="1" id="KW-0732">Signal</keyword>
<dbReference type="Gene3D" id="3.40.50.1820">
    <property type="entry name" value="alpha/beta hydrolase"/>
    <property type="match status" value="1"/>
</dbReference>
<sequence length="384" mass="43274">MNYKRIVYLTFVCSATISLAQTKTQEVLEDFKPSSVNQQGKLFPQVNSQGRVRASILAPEANKVQLDLGGIKYDMVKDAKGIWTGESLPQDEGFHYYQLNIDGASVPDPGTVYFYGAGRLGSGIEIPAVDQDFYALKDVPHGLVSENIYFSKITNSFRRCFVYTPAEYYQNENKRYPVLYLQHGSFEDETGWSVQGKANLILDNLIAAQKANPMIVVMDNGYAYKPQVDNSRPESVFEEVVINEIIPMIDTKFRTIANRENRAIAGLSMGANQTMRIMMNNLNVFSYYGGFSGTSNYPSADAIDVNTFLDGKYKDGKSVNEKIKLFWLGLGTKEPSPFPGSVGAFRNMLEKQGIKYTYYESAETAHEWLTWRRCLNQFAAKIFK</sequence>
<dbReference type="SUPFAM" id="SSF53474">
    <property type="entry name" value="alpha/beta-Hydrolases"/>
    <property type="match status" value="1"/>
</dbReference>
<evidence type="ECO:0000313" key="3">
    <source>
        <dbReference type="Proteomes" id="UP000661715"/>
    </source>
</evidence>
<name>A0ABR7UNH7_9FLAO</name>
<dbReference type="InterPro" id="IPR013783">
    <property type="entry name" value="Ig-like_fold"/>
</dbReference>
<dbReference type="InterPro" id="IPR029058">
    <property type="entry name" value="AB_hydrolase_fold"/>
</dbReference>
<proteinExistence type="predicted"/>
<dbReference type="Gene3D" id="2.60.40.10">
    <property type="entry name" value="Immunoglobulins"/>
    <property type="match status" value="1"/>
</dbReference>
<dbReference type="PANTHER" id="PTHR48098">
    <property type="entry name" value="ENTEROCHELIN ESTERASE-RELATED"/>
    <property type="match status" value="1"/>
</dbReference>
<dbReference type="Proteomes" id="UP000661715">
    <property type="component" value="Unassembled WGS sequence"/>
</dbReference>
<gene>
    <name evidence="2" type="ORF">B6A10_04520</name>
</gene>
<feature type="signal peptide" evidence="1">
    <location>
        <begin position="1"/>
        <end position="20"/>
    </location>
</feature>
<reference evidence="2 3" key="1">
    <citation type="journal article" date="2020" name="Microbiol. Res.">
        <title>Flavobacterium pokkalii sp. nov., a novel plant growth promoting native rhizobacteria isolated from pokkali rice grown in coastal saline affected agricultural regions of southern India, Kerala.</title>
        <authorList>
            <person name="Menon R.R."/>
            <person name="Kumari S."/>
            <person name="Viver T."/>
            <person name="Rameshkumar N."/>
        </authorList>
    </citation>
    <scope>NUCLEOTIDE SEQUENCE [LARGE SCALE GENOMIC DNA]</scope>
    <source>
        <strain evidence="2 3">L1I52</strain>
    </source>
</reference>
<comment type="caution">
    <text evidence="2">The sequence shown here is derived from an EMBL/GenBank/DDBJ whole genome shotgun (WGS) entry which is preliminary data.</text>
</comment>
<protein>
    <submittedName>
        <fullName evidence="2">Esterase</fullName>
    </submittedName>
</protein>
<dbReference type="InterPro" id="IPR050583">
    <property type="entry name" value="Mycobacterial_A85_antigen"/>
</dbReference>
<dbReference type="Pfam" id="PF00756">
    <property type="entry name" value="Esterase"/>
    <property type="match status" value="1"/>
</dbReference>
<accession>A0ABR7UNH7</accession>
<evidence type="ECO:0000256" key="1">
    <source>
        <dbReference type="SAM" id="SignalP"/>
    </source>
</evidence>
<dbReference type="SUPFAM" id="SSF81296">
    <property type="entry name" value="E set domains"/>
    <property type="match status" value="1"/>
</dbReference>
<dbReference type="CDD" id="cd02858">
    <property type="entry name" value="E_set_Esterase_N"/>
    <property type="match status" value="1"/>
</dbReference>
<evidence type="ECO:0000313" key="2">
    <source>
        <dbReference type="EMBL" id="MBD0724436.1"/>
    </source>
</evidence>
<feature type="chain" id="PRO_5045917751" evidence="1">
    <location>
        <begin position="21"/>
        <end position="384"/>
    </location>
</feature>
<dbReference type="PANTHER" id="PTHR48098:SF1">
    <property type="entry name" value="DIACYLGLYCEROL ACYLTRANSFERASE_MYCOLYLTRANSFERASE AG85A"/>
    <property type="match status" value="1"/>
</dbReference>